<feature type="DNA-binding region" description="OmpR/PhoB-type" evidence="5">
    <location>
        <begin position="123"/>
        <end position="219"/>
    </location>
</feature>
<dbReference type="GO" id="GO:0006355">
    <property type="term" value="P:regulation of DNA-templated transcription"/>
    <property type="evidence" value="ECO:0007669"/>
    <property type="project" value="InterPro"/>
</dbReference>
<dbReference type="SUPFAM" id="SSF46894">
    <property type="entry name" value="C-terminal effector domain of the bipartite response regulators"/>
    <property type="match status" value="1"/>
</dbReference>
<dbReference type="Gene3D" id="6.10.250.690">
    <property type="match status" value="1"/>
</dbReference>
<keyword evidence="3" id="KW-0804">Transcription</keyword>
<protein>
    <submittedName>
        <fullName evidence="8">Transcriptional regulatory protein tctD</fullName>
    </submittedName>
</protein>
<dbReference type="Gene3D" id="1.10.10.10">
    <property type="entry name" value="Winged helix-like DNA-binding domain superfamily/Winged helix DNA-binding domain"/>
    <property type="match status" value="1"/>
</dbReference>
<evidence type="ECO:0000256" key="3">
    <source>
        <dbReference type="ARBA" id="ARBA00023163"/>
    </source>
</evidence>
<keyword evidence="4" id="KW-0597">Phosphoprotein</keyword>
<keyword evidence="9" id="KW-1185">Reference proteome</keyword>
<dbReference type="GO" id="GO:0000156">
    <property type="term" value="F:phosphorelay response regulator activity"/>
    <property type="evidence" value="ECO:0007669"/>
    <property type="project" value="TreeGrafter"/>
</dbReference>
<dbReference type="Gene3D" id="3.40.50.2300">
    <property type="match status" value="1"/>
</dbReference>
<evidence type="ECO:0000256" key="2">
    <source>
        <dbReference type="ARBA" id="ARBA00023125"/>
    </source>
</evidence>
<dbReference type="InterPro" id="IPR001789">
    <property type="entry name" value="Sig_transdc_resp-reg_receiver"/>
</dbReference>
<evidence type="ECO:0000256" key="4">
    <source>
        <dbReference type="PROSITE-ProRule" id="PRU00169"/>
    </source>
</evidence>
<evidence type="ECO:0000256" key="1">
    <source>
        <dbReference type="ARBA" id="ARBA00023015"/>
    </source>
</evidence>
<dbReference type="CDD" id="cd00383">
    <property type="entry name" value="trans_reg_C"/>
    <property type="match status" value="1"/>
</dbReference>
<evidence type="ECO:0000259" key="6">
    <source>
        <dbReference type="PROSITE" id="PS50110"/>
    </source>
</evidence>
<dbReference type="InterPro" id="IPR036388">
    <property type="entry name" value="WH-like_DNA-bd_sf"/>
</dbReference>
<dbReference type="GO" id="GO:0005829">
    <property type="term" value="C:cytosol"/>
    <property type="evidence" value="ECO:0007669"/>
    <property type="project" value="TreeGrafter"/>
</dbReference>
<dbReference type="Pfam" id="PF00072">
    <property type="entry name" value="Response_reg"/>
    <property type="match status" value="1"/>
</dbReference>
<dbReference type="GO" id="GO:0032993">
    <property type="term" value="C:protein-DNA complex"/>
    <property type="evidence" value="ECO:0007669"/>
    <property type="project" value="TreeGrafter"/>
</dbReference>
<dbReference type="GO" id="GO:0000976">
    <property type="term" value="F:transcription cis-regulatory region binding"/>
    <property type="evidence" value="ECO:0007669"/>
    <property type="project" value="TreeGrafter"/>
</dbReference>
<sequence length="228" mass="25627">MKILLAEDDVTLADGLTQALSQVGYEVINAMTGTYADTALYTQEFDLVILDLNLPGLSGNEVIKNLRGRKNAVPVLVLTARNGLDDRINSLEYGADDYMSKPFELKELEVRIRALIRRSYGGFHHITIGNLTLDIQTRQIYVNGKVESFSSREYAVLEILFLHLGKVVSKDKIAQRLSIHGEILGDNAIEVYIHRLRKRLALWGINIRTLRGLGYLLEKDSNDTNPKS</sequence>
<keyword evidence="1" id="KW-0805">Transcription regulation</keyword>
<dbReference type="InterPro" id="IPR016032">
    <property type="entry name" value="Sig_transdc_resp-reg_C-effctor"/>
</dbReference>
<dbReference type="Pfam" id="PF00486">
    <property type="entry name" value="Trans_reg_C"/>
    <property type="match status" value="1"/>
</dbReference>
<evidence type="ECO:0000259" key="7">
    <source>
        <dbReference type="PROSITE" id="PS51755"/>
    </source>
</evidence>
<dbReference type="SMART" id="SM00862">
    <property type="entry name" value="Trans_reg_C"/>
    <property type="match status" value="1"/>
</dbReference>
<organism evidence="8 9">
    <name type="scientific">Candidatus Nitrosacidococcus tergens</name>
    <dbReference type="NCBI Taxonomy" id="553981"/>
    <lineage>
        <taxon>Bacteria</taxon>
        <taxon>Pseudomonadati</taxon>
        <taxon>Pseudomonadota</taxon>
        <taxon>Gammaproteobacteria</taxon>
        <taxon>Chromatiales</taxon>
        <taxon>Chromatiaceae</taxon>
        <taxon>Candidatus Nitrosacidococcus</taxon>
    </lineage>
</organism>
<dbReference type="PROSITE" id="PS51755">
    <property type="entry name" value="OMPR_PHOB"/>
    <property type="match status" value="1"/>
</dbReference>
<dbReference type="InterPro" id="IPR011006">
    <property type="entry name" value="CheY-like_superfamily"/>
</dbReference>
<feature type="modified residue" description="4-aspartylphosphate" evidence="4">
    <location>
        <position position="51"/>
    </location>
</feature>
<reference evidence="8 9" key="1">
    <citation type="submission" date="2020-03" db="EMBL/GenBank/DDBJ databases">
        <authorList>
            <person name="Picone N."/>
        </authorList>
    </citation>
    <scope>NUCLEOTIDE SEQUENCE [LARGE SCALE GENOMIC DNA]</scope>
    <source>
        <strain evidence="8">NSCAC1</strain>
    </source>
</reference>
<dbReference type="AlphaFoldDB" id="A0A7G1Q916"/>
<keyword evidence="2 5" id="KW-0238">DNA-binding</keyword>
<dbReference type="KEGG" id="ntg:NSCAC_0716"/>
<dbReference type="Proteomes" id="UP000516072">
    <property type="component" value="Chromosome"/>
</dbReference>
<dbReference type="PROSITE" id="PS50110">
    <property type="entry name" value="RESPONSE_REGULATORY"/>
    <property type="match status" value="1"/>
</dbReference>
<feature type="domain" description="OmpR/PhoB-type" evidence="7">
    <location>
        <begin position="123"/>
        <end position="219"/>
    </location>
</feature>
<evidence type="ECO:0000313" key="8">
    <source>
        <dbReference type="EMBL" id="CAB1275539.1"/>
    </source>
</evidence>
<dbReference type="PANTHER" id="PTHR48111:SF67">
    <property type="entry name" value="TRANSCRIPTIONAL REGULATORY PROTEIN TCTD"/>
    <property type="match status" value="1"/>
</dbReference>
<dbReference type="CDD" id="cd17624">
    <property type="entry name" value="REC_OmpR_PmrA-like"/>
    <property type="match status" value="1"/>
</dbReference>
<dbReference type="EMBL" id="LR778175">
    <property type="protein sequence ID" value="CAB1275539.1"/>
    <property type="molecule type" value="Genomic_DNA"/>
</dbReference>
<evidence type="ECO:0000313" key="9">
    <source>
        <dbReference type="Proteomes" id="UP000516072"/>
    </source>
</evidence>
<dbReference type="SMART" id="SM00448">
    <property type="entry name" value="REC"/>
    <property type="match status" value="1"/>
</dbReference>
<evidence type="ECO:0000256" key="5">
    <source>
        <dbReference type="PROSITE-ProRule" id="PRU01091"/>
    </source>
</evidence>
<accession>A0A7G1Q916</accession>
<gene>
    <name evidence="8" type="primary">tctD</name>
    <name evidence="8" type="ORF">NSCAC_0716</name>
</gene>
<dbReference type="RefSeq" id="WP_197745038.1">
    <property type="nucleotide sequence ID" value="NZ_LR778175.1"/>
</dbReference>
<dbReference type="InterPro" id="IPR001867">
    <property type="entry name" value="OmpR/PhoB-type_DNA-bd"/>
</dbReference>
<proteinExistence type="predicted"/>
<dbReference type="PANTHER" id="PTHR48111">
    <property type="entry name" value="REGULATOR OF RPOS"/>
    <property type="match status" value="1"/>
</dbReference>
<name>A0A7G1Q916_9GAMM</name>
<dbReference type="InterPro" id="IPR039420">
    <property type="entry name" value="WalR-like"/>
</dbReference>
<dbReference type="SUPFAM" id="SSF52172">
    <property type="entry name" value="CheY-like"/>
    <property type="match status" value="1"/>
</dbReference>
<feature type="domain" description="Response regulatory" evidence="6">
    <location>
        <begin position="2"/>
        <end position="116"/>
    </location>
</feature>